<feature type="compositionally biased region" description="Basic and acidic residues" evidence="1">
    <location>
        <begin position="584"/>
        <end position="615"/>
    </location>
</feature>
<feature type="region of interest" description="Disordered" evidence="1">
    <location>
        <begin position="582"/>
        <end position="634"/>
    </location>
</feature>
<name>A0A6J5L0C6_9CAUD</name>
<organism evidence="2">
    <name type="scientific">uncultured Caudovirales phage</name>
    <dbReference type="NCBI Taxonomy" id="2100421"/>
    <lineage>
        <taxon>Viruses</taxon>
        <taxon>Duplodnaviria</taxon>
        <taxon>Heunggongvirae</taxon>
        <taxon>Uroviricota</taxon>
        <taxon>Caudoviricetes</taxon>
        <taxon>Peduoviridae</taxon>
        <taxon>Maltschvirus</taxon>
        <taxon>Maltschvirus maltsch</taxon>
    </lineage>
</organism>
<sequence>MAGQPKGRIGRVVKPKSVPTAKPAGVLGRPRVYEDDDAAKAAKNERNKAAARAETQEGIAAAGEEAGAAQQQRAETYLPRTDLRPAFSEAKEELPDIRSAFNPIGDEAAENSANKGMERSRRFFAPLNKQNFPKLLDDQLGHVWKMQGYIDELKARLGSYQSGYRPQDVSAASINDQDDSYIDSGEDTRIKSKFQKYDEQVNGQVRKAQFGEDERRNRAVIIPMAHLNAAQDALDRHIFAHQDGNGGTARLYLGDAADHLMQAFNHIANHATNNNNPDPEVKSHSTGFTSILSDGENNEYKDTINLRPMPSVLTLEVNKYAKRIAGYYNEDAPESKSYSRGRDTDAVHDMSPSIRNAYFEAGRTEKEGDKVFENPDDLSEGEQEGILGRMNKPDAEAQPNYDNTFLYGDTSVNAMDTKALSAGVTDSTLRSNDFLRTKGRGLSKRRAKELAPARVLTPEEQQKKDADAKAKLSVVNLRKDREDAKEHWLNQPGNTALSYLNSEALRDPSGYMERVRSQPAPVQTEQPPLTREEHNARAAVYQGHIDNIISHLRRGKDVPVESALAVGPEGVAHARSIYRAPKATAEEKDPFGEKMRVEGPSREDITPDFEAKADAPEFAEGPGGESPEAKKGRSVSAFLSGVHHEELFGGAE</sequence>
<accession>A0A6J5L0C6</accession>
<dbReference type="EMBL" id="LR796220">
    <property type="protein sequence ID" value="CAB4128208.1"/>
    <property type="molecule type" value="Genomic_DNA"/>
</dbReference>
<gene>
    <name evidence="2" type="ORF">UFOVP110_17</name>
    <name evidence="3" type="ORF">UFOVP223_13</name>
</gene>
<dbReference type="EMBL" id="LR798276">
    <property type="protein sequence ID" value="CAB5218958.1"/>
    <property type="molecule type" value="Genomic_DNA"/>
</dbReference>
<evidence type="ECO:0000313" key="3">
    <source>
        <dbReference type="EMBL" id="CAB5218958.1"/>
    </source>
</evidence>
<evidence type="ECO:0000256" key="1">
    <source>
        <dbReference type="SAM" id="MobiDB-lite"/>
    </source>
</evidence>
<feature type="compositionally biased region" description="Basic and acidic residues" evidence="1">
    <location>
        <begin position="38"/>
        <end position="48"/>
    </location>
</feature>
<feature type="compositionally biased region" description="Low complexity" evidence="1">
    <location>
        <begin position="50"/>
        <end position="74"/>
    </location>
</feature>
<reference evidence="2" key="1">
    <citation type="submission" date="2020-04" db="EMBL/GenBank/DDBJ databases">
        <authorList>
            <person name="Chiriac C."/>
            <person name="Salcher M."/>
            <person name="Ghai R."/>
            <person name="Kavagutti S V."/>
        </authorList>
    </citation>
    <scope>NUCLEOTIDE SEQUENCE</scope>
</reference>
<evidence type="ECO:0000313" key="2">
    <source>
        <dbReference type="EMBL" id="CAB4128208.1"/>
    </source>
</evidence>
<feature type="region of interest" description="Disordered" evidence="1">
    <location>
        <begin position="1"/>
        <end position="74"/>
    </location>
</feature>
<protein>
    <submittedName>
        <fullName evidence="2">Uncharacterized protein</fullName>
    </submittedName>
</protein>
<proteinExistence type="predicted"/>